<keyword evidence="2" id="KW-1185">Reference proteome</keyword>
<comment type="caution">
    <text evidence="1">The sequence shown here is derived from an EMBL/GenBank/DDBJ whole genome shotgun (WGS) entry which is preliminary data.</text>
</comment>
<protein>
    <submittedName>
        <fullName evidence="1">Uncharacterized protein</fullName>
    </submittedName>
</protein>
<dbReference type="EMBL" id="MU167434">
    <property type="protein sequence ID" value="KAG0140563.1"/>
    <property type="molecule type" value="Genomic_DNA"/>
</dbReference>
<sequence>MELKLFSTRLLKSCRTGLKPPFALHLGPALLAKVKALLFKLEEMDDPYNVTLLPTLSQFCFLPDFSAMSNHVGGIQRMSVLVPLLEFLLKDIPEVLSMYEVSTQVIASTTVIYIKAHLHDFENLLPDLQRKVLILFLHSLSSLQRNSIGSTKSQSKVLNRAHRSYQHVLCFLLSKAHTNSHSRASFSVRSSWEPPLWLVSQIGKFLAAPLLEPSNSKKLFQSANFLGASMARYFVQVTHVYSVMKETFPAIGDMPLRAIQPDPIKVNREGTWVGLIQWGSLPNRKLITQLGVSSWLAETLLKIQTEHPLYYFFWTINIMAHEDKITGEDEWENVLPNYMGSPWKMILKNILSMEGDASVYVVSTILDFLLKPPIDFSTDIKVIKILAMLVLQVADEFDHIKNVRLQSASLAKFLYESKPTISQARGFNA</sequence>
<name>A0A9P6N783_9BASI</name>
<proteinExistence type="predicted"/>
<dbReference type="Proteomes" id="UP000886653">
    <property type="component" value="Unassembled WGS sequence"/>
</dbReference>
<dbReference type="AlphaFoldDB" id="A0A9P6N783"/>
<reference evidence="1" key="1">
    <citation type="submission" date="2013-11" db="EMBL/GenBank/DDBJ databases">
        <title>Genome sequence of the fusiform rust pathogen reveals effectors for host alternation and coevolution with pine.</title>
        <authorList>
            <consortium name="DOE Joint Genome Institute"/>
            <person name="Smith K."/>
            <person name="Pendleton A."/>
            <person name="Kubisiak T."/>
            <person name="Anderson C."/>
            <person name="Salamov A."/>
            <person name="Aerts A."/>
            <person name="Riley R."/>
            <person name="Clum A."/>
            <person name="Lindquist E."/>
            <person name="Ence D."/>
            <person name="Campbell M."/>
            <person name="Kronenberg Z."/>
            <person name="Feau N."/>
            <person name="Dhillon B."/>
            <person name="Hamelin R."/>
            <person name="Burleigh J."/>
            <person name="Smith J."/>
            <person name="Yandell M."/>
            <person name="Nelson C."/>
            <person name="Grigoriev I."/>
            <person name="Davis J."/>
        </authorList>
    </citation>
    <scope>NUCLEOTIDE SEQUENCE</scope>
    <source>
        <strain evidence="1">G11</strain>
    </source>
</reference>
<gene>
    <name evidence="1" type="ORF">CROQUDRAFT_99931</name>
</gene>
<evidence type="ECO:0000313" key="2">
    <source>
        <dbReference type="Proteomes" id="UP000886653"/>
    </source>
</evidence>
<accession>A0A9P6N783</accession>
<organism evidence="1 2">
    <name type="scientific">Cronartium quercuum f. sp. fusiforme G11</name>
    <dbReference type="NCBI Taxonomy" id="708437"/>
    <lineage>
        <taxon>Eukaryota</taxon>
        <taxon>Fungi</taxon>
        <taxon>Dikarya</taxon>
        <taxon>Basidiomycota</taxon>
        <taxon>Pucciniomycotina</taxon>
        <taxon>Pucciniomycetes</taxon>
        <taxon>Pucciniales</taxon>
        <taxon>Coleosporiaceae</taxon>
        <taxon>Cronartium</taxon>
    </lineage>
</organism>
<evidence type="ECO:0000313" key="1">
    <source>
        <dbReference type="EMBL" id="KAG0140563.1"/>
    </source>
</evidence>